<keyword evidence="9" id="KW-0804">Transcription</keyword>
<feature type="site" description="Interaction with DNA" evidence="12">
    <location>
        <position position="109"/>
    </location>
</feature>
<feature type="binding site" evidence="11">
    <location>
        <position position="235"/>
    </location>
    <ligand>
        <name>Zn(2+)</name>
        <dbReference type="ChEBI" id="CHEBI:29105"/>
    </ligand>
</feature>
<dbReference type="GO" id="GO:0046872">
    <property type="term" value="F:metal ion binding"/>
    <property type="evidence" value="ECO:0007669"/>
    <property type="project" value="UniProtKB-KW"/>
</dbReference>
<comment type="similarity">
    <text evidence="2">Belongs to the p53 family.</text>
</comment>
<name>A0A2H1V2J4_SPOFR</name>
<reference evidence="14" key="1">
    <citation type="submission" date="2016-07" db="EMBL/GenBank/DDBJ databases">
        <authorList>
            <person name="Bretaudeau A."/>
        </authorList>
    </citation>
    <scope>NUCLEOTIDE SEQUENCE</scope>
    <source>
        <strain evidence="14">Rice</strain>
        <tissue evidence="14">Whole body</tissue>
    </source>
</reference>
<keyword evidence="8" id="KW-0010">Activator</keyword>
<dbReference type="InterPro" id="IPR002117">
    <property type="entry name" value="p53_tumour_suppressor"/>
</dbReference>
<dbReference type="PANTHER" id="PTHR11447:SF16">
    <property type="entry name" value="P53 PROTEIN LONG FORM VARIANT 1"/>
    <property type="match status" value="1"/>
</dbReference>
<dbReference type="SUPFAM" id="SSF49417">
    <property type="entry name" value="p53-like transcription factors"/>
    <property type="match status" value="1"/>
</dbReference>
<evidence type="ECO:0000256" key="4">
    <source>
        <dbReference type="ARBA" id="ARBA00022723"/>
    </source>
</evidence>
<sequence length="388" mass="43996">MGSKLADDSPDYIIMEHHDMPYEELASDFQIFTDPDLMLNMENIETSNIDLSDIVHQAGYPQSPGSETMDIASASIVEFPFSPQGRPPHFPFAGNLNFTLEVNSKDVHKKTFLYSHRLNRIYVDRKCNFSIQFNWDYIIAPQMFVRATVVFSDETQAEKRVERCVQHYHESSTAGMQAEIAKNVLHSSREIGTQGVYYCGNVDMADSWYSVLVQFDRTGPEPCTHAYQFSCKNSCTTGINRRAIAIIFTLEDKTGKVYGRQKVGARVCACPRRDMVKDETAEGVYKTGKKRIPSNQIDPPKTKKIKVENNLMEFDDKVYKLPPLEIVGSRAALCGLKTMLEMMELAVECRKKNEPDVTAQYAQRIVNLKNAIQKIENLKTPPPPPLSQ</sequence>
<feature type="binding site" evidence="11">
    <location>
        <position position="231"/>
    </location>
    <ligand>
        <name>Zn(2+)</name>
        <dbReference type="ChEBI" id="CHEBI:29105"/>
    </ligand>
</feature>
<evidence type="ECO:0000313" key="14">
    <source>
        <dbReference type="EMBL" id="SOQ35067.1"/>
    </source>
</evidence>
<evidence type="ECO:0000256" key="10">
    <source>
        <dbReference type="ARBA" id="ARBA00023242"/>
    </source>
</evidence>
<dbReference type="InterPro" id="IPR012346">
    <property type="entry name" value="p53/RUNT-type_TF_DNA-bd_sf"/>
</dbReference>
<keyword evidence="6" id="KW-0805">Transcription regulation</keyword>
<keyword evidence="3" id="KW-0053">Apoptosis</keyword>
<keyword evidence="5 11" id="KW-0862">Zinc</keyword>
<keyword evidence="10" id="KW-0539">Nucleus</keyword>
<dbReference type="OrthoDB" id="5915660at2759"/>
<dbReference type="GO" id="GO:0000978">
    <property type="term" value="F:RNA polymerase II cis-regulatory region sequence-specific DNA binding"/>
    <property type="evidence" value="ECO:0007669"/>
    <property type="project" value="TreeGrafter"/>
</dbReference>
<protein>
    <submittedName>
        <fullName evidence="14">SFRICE_003901</fullName>
    </submittedName>
</protein>
<feature type="binding site" evidence="11">
    <location>
        <position position="164"/>
    </location>
    <ligand>
        <name>Zn(2+)</name>
        <dbReference type="ChEBI" id="CHEBI:29105"/>
    </ligand>
</feature>
<dbReference type="PRINTS" id="PR00386">
    <property type="entry name" value="P53SUPPRESSR"/>
</dbReference>
<dbReference type="GO" id="GO:0000981">
    <property type="term" value="F:DNA-binding transcription factor activity, RNA polymerase II-specific"/>
    <property type="evidence" value="ECO:0007669"/>
    <property type="project" value="TreeGrafter"/>
</dbReference>
<dbReference type="InterPro" id="IPR008967">
    <property type="entry name" value="p53-like_TF_DNA-bd_sf"/>
</dbReference>
<accession>A0A2H1V2J4</accession>
<evidence type="ECO:0000256" key="7">
    <source>
        <dbReference type="ARBA" id="ARBA00023125"/>
    </source>
</evidence>
<dbReference type="CDD" id="cd08367">
    <property type="entry name" value="P53"/>
    <property type="match status" value="1"/>
</dbReference>
<dbReference type="GO" id="GO:0006915">
    <property type="term" value="P:apoptotic process"/>
    <property type="evidence" value="ECO:0007669"/>
    <property type="project" value="UniProtKB-KW"/>
</dbReference>
<dbReference type="GO" id="GO:0005634">
    <property type="term" value="C:nucleus"/>
    <property type="evidence" value="ECO:0007669"/>
    <property type="project" value="UniProtKB-SubCell"/>
</dbReference>
<organism evidence="14">
    <name type="scientific">Spodoptera frugiperda</name>
    <name type="common">Fall armyworm</name>
    <dbReference type="NCBI Taxonomy" id="7108"/>
    <lineage>
        <taxon>Eukaryota</taxon>
        <taxon>Metazoa</taxon>
        <taxon>Ecdysozoa</taxon>
        <taxon>Arthropoda</taxon>
        <taxon>Hexapoda</taxon>
        <taxon>Insecta</taxon>
        <taxon>Pterygota</taxon>
        <taxon>Neoptera</taxon>
        <taxon>Endopterygota</taxon>
        <taxon>Lepidoptera</taxon>
        <taxon>Glossata</taxon>
        <taxon>Ditrysia</taxon>
        <taxon>Noctuoidea</taxon>
        <taxon>Noctuidae</taxon>
        <taxon>Amphipyrinae</taxon>
        <taxon>Spodoptera</taxon>
    </lineage>
</organism>
<dbReference type="Pfam" id="PF00870">
    <property type="entry name" value="P53"/>
    <property type="match status" value="1"/>
</dbReference>
<evidence type="ECO:0000256" key="11">
    <source>
        <dbReference type="PIRSR" id="PIRSR602117-1"/>
    </source>
</evidence>
<comment type="cofactor">
    <cofactor evidence="11">
        <name>Zn(2+)</name>
        <dbReference type="ChEBI" id="CHEBI:29105"/>
    </cofactor>
    <text evidence="11">Binds 1 zinc ion per subunit.</text>
</comment>
<evidence type="ECO:0000256" key="3">
    <source>
        <dbReference type="ARBA" id="ARBA00022703"/>
    </source>
</evidence>
<evidence type="ECO:0000256" key="2">
    <source>
        <dbReference type="ARBA" id="ARBA00006167"/>
    </source>
</evidence>
<keyword evidence="7" id="KW-0238">DNA-binding</keyword>
<evidence type="ECO:0000256" key="6">
    <source>
        <dbReference type="ARBA" id="ARBA00023015"/>
    </source>
</evidence>
<proteinExistence type="inferred from homology"/>
<keyword evidence="4 11" id="KW-0479">Metal-binding</keyword>
<evidence type="ECO:0000256" key="5">
    <source>
        <dbReference type="ARBA" id="ARBA00022833"/>
    </source>
</evidence>
<dbReference type="EMBL" id="ODYU01000380">
    <property type="protein sequence ID" value="SOQ35067.1"/>
    <property type="molecule type" value="Genomic_DNA"/>
</dbReference>
<dbReference type="PANTHER" id="PTHR11447">
    <property type="entry name" value="CELLULAR TUMOR ANTIGEN P53"/>
    <property type="match status" value="1"/>
</dbReference>
<comment type="subcellular location">
    <subcellularLocation>
        <location evidence="1">Nucleus</location>
    </subcellularLocation>
</comment>
<feature type="binding site" evidence="11">
    <location>
        <position position="167"/>
    </location>
    <ligand>
        <name>Zn(2+)</name>
        <dbReference type="ChEBI" id="CHEBI:29105"/>
    </ligand>
</feature>
<dbReference type="InterPro" id="IPR011615">
    <property type="entry name" value="p53_DNA-bd"/>
</dbReference>
<evidence type="ECO:0000256" key="12">
    <source>
        <dbReference type="PIRSR" id="PIRSR602117-2"/>
    </source>
</evidence>
<feature type="domain" description="p53 DNA-binding" evidence="13">
    <location>
        <begin position="93"/>
        <end position="281"/>
    </location>
</feature>
<evidence type="ECO:0000259" key="13">
    <source>
        <dbReference type="Pfam" id="PF00870"/>
    </source>
</evidence>
<evidence type="ECO:0000256" key="1">
    <source>
        <dbReference type="ARBA" id="ARBA00004123"/>
    </source>
</evidence>
<dbReference type="AlphaFoldDB" id="A0A2H1V2J4"/>
<gene>
    <name evidence="14" type="ORF">SFRICE_003901</name>
</gene>
<dbReference type="Gene3D" id="2.60.40.720">
    <property type="match status" value="1"/>
</dbReference>
<evidence type="ECO:0000256" key="8">
    <source>
        <dbReference type="ARBA" id="ARBA00023159"/>
    </source>
</evidence>
<evidence type="ECO:0000256" key="9">
    <source>
        <dbReference type="ARBA" id="ARBA00023163"/>
    </source>
</evidence>